<evidence type="ECO:0000256" key="5">
    <source>
        <dbReference type="ARBA" id="ARBA00020020"/>
    </source>
</evidence>
<dbReference type="PIRSF" id="PIRSF005047">
    <property type="entry name" value="UCP005047_YshC"/>
    <property type="match status" value="1"/>
</dbReference>
<feature type="domain" description="DNA-directed DNA polymerase X" evidence="24">
    <location>
        <begin position="2"/>
        <end position="322"/>
    </location>
</feature>
<comment type="function">
    <text evidence="20">Repair polymerase that plays a key role in base-excision repair. During this process, the damaged base is excised by specific DNA glycosylases, the DNA backbone is nicked at the abasic site by an apurinic/apyrimidic (AP) endonuclease, and POLB removes 5'-deoxyribose-phosphate from the preincised AP site acting as a 5'-deoxyribose-phosphate lyase (5'-dRP lyase); through its DNA polymerase activity, it adds one nucleotide to the 3' end of the arising single-nucleotide gap. Conducts 'gap-filling' DNA synthesis in a stepwise distributive fashion rather than in a processive fashion as for other DNA polymerases. It is also able to cleave sugar-phosphate bonds 3' to an intact AP site, acting as an AP lyase.</text>
</comment>
<keyword evidence="26" id="KW-1185">Reference proteome</keyword>
<keyword evidence="25" id="KW-0540">Nuclease</keyword>
<keyword evidence="15" id="KW-0234">DNA repair</keyword>
<feature type="domain" description="Helix-hairpin-helix DNA-binding motif class 1" evidence="22">
    <location>
        <begin position="52"/>
        <end position="71"/>
    </location>
</feature>
<evidence type="ECO:0000259" key="23">
    <source>
        <dbReference type="SMART" id="SM00481"/>
    </source>
</evidence>
<dbReference type="InterPro" id="IPR003583">
    <property type="entry name" value="Hlx-hairpin-Hlx_DNA-bd_motif"/>
</dbReference>
<evidence type="ECO:0000256" key="11">
    <source>
        <dbReference type="ARBA" id="ARBA00022763"/>
    </source>
</evidence>
<dbReference type="InterPro" id="IPR003141">
    <property type="entry name" value="Pol/His_phosphatase_N"/>
</dbReference>
<gene>
    <name evidence="25" type="primary">polX</name>
    <name evidence="25" type="ORF">ACERK3_08275</name>
</gene>
<evidence type="ECO:0000313" key="25">
    <source>
        <dbReference type="EMBL" id="MFA9478290.1"/>
    </source>
</evidence>
<dbReference type="CDD" id="cd07436">
    <property type="entry name" value="PHP_PolX"/>
    <property type="match status" value="1"/>
</dbReference>
<dbReference type="Gene3D" id="1.10.150.20">
    <property type="entry name" value="5' to 3' exonuclease, C-terminal subdomain"/>
    <property type="match status" value="1"/>
</dbReference>
<keyword evidence="8" id="KW-0808">Transferase</keyword>
<keyword evidence="25" id="KW-0269">Exonuclease</keyword>
<comment type="subcellular location">
    <subcellularLocation>
        <location evidence="2">Cytoplasm</location>
    </subcellularLocation>
</comment>
<keyword evidence="12" id="KW-0832">Ubl conjugation</keyword>
<dbReference type="InterPro" id="IPR002008">
    <property type="entry name" value="DNA_pol_X_beta-like"/>
</dbReference>
<dbReference type="Gene3D" id="1.10.150.110">
    <property type="entry name" value="DNA polymerase beta, N-terminal domain-like"/>
    <property type="match status" value="1"/>
</dbReference>
<evidence type="ECO:0000256" key="6">
    <source>
        <dbReference type="ARBA" id="ARBA00022481"/>
    </source>
</evidence>
<dbReference type="CDD" id="cd00141">
    <property type="entry name" value="NT_POLXc"/>
    <property type="match status" value="1"/>
</dbReference>
<proteinExistence type="predicted"/>
<dbReference type="InterPro" id="IPR016195">
    <property type="entry name" value="Pol/histidinol_Pase-like"/>
</dbReference>
<evidence type="ECO:0000256" key="21">
    <source>
        <dbReference type="ARBA" id="ARBA00049244"/>
    </source>
</evidence>
<dbReference type="Pfam" id="PF14716">
    <property type="entry name" value="HHH_8"/>
    <property type="match status" value="1"/>
</dbReference>
<comment type="caution">
    <text evidence="25">The sequence shown here is derived from an EMBL/GenBank/DDBJ whole genome shotgun (WGS) entry which is preliminary data.</text>
</comment>
<dbReference type="Gene3D" id="3.30.210.10">
    <property type="entry name" value="DNA polymerase, thumb domain"/>
    <property type="match status" value="1"/>
</dbReference>
<comment type="catalytic activity">
    <reaction evidence="18">
        <text>2'-deoxyribonucleotide-(2'-deoxyribose 5'-phosphate)-2'-deoxyribonucleotide-DNA = a 3'-end 2'-deoxyribonucleotide-(2,3-dehydro-2,3-deoxyribose 5'-phosphate)-DNA + a 5'-end 5'-phospho-2'-deoxyribonucleoside-DNA + H(+)</text>
        <dbReference type="Rhea" id="RHEA:66592"/>
        <dbReference type="Rhea" id="RHEA-COMP:13180"/>
        <dbReference type="Rhea" id="RHEA-COMP:16897"/>
        <dbReference type="Rhea" id="RHEA-COMP:17067"/>
        <dbReference type="ChEBI" id="CHEBI:15378"/>
        <dbReference type="ChEBI" id="CHEBI:136412"/>
        <dbReference type="ChEBI" id="CHEBI:157695"/>
        <dbReference type="ChEBI" id="CHEBI:167181"/>
        <dbReference type="EC" id="4.2.99.18"/>
    </reaction>
</comment>
<evidence type="ECO:0000256" key="2">
    <source>
        <dbReference type="ARBA" id="ARBA00004496"/>
    </source>
</evidence>
<evidence type="ECO:0000259" key="24">
    <source>
        <dbReference type="SMART" id="SM00483"/>
    </source>
</evidence>
<evidence type="ECO:0000256" key="18">
    <source>
        <dbReference type="ARBA" id="ARBA00044632"/>
    </source>
</evidence>
<evidence type="ECO:0000256" key="8">
    <source>
        <dbReference type="ARBA" id="ARBA00022679"/>
    </source>
</evidence>
<comment type="catalytic activity">
    <reaction evidence="21">
        <text>DNA(n) + a 2'-deoxyribonucleoside 5'-triphosphate = DNA(n+1) + diphosphate</text>
        <dbReference type="Rhea" id="RHEA:22508"/>
        <dbReference type="Rhea" id="RHEA-COMP:17339"/>
        <dbReference type="Rhea" id="RHEA-COMP:17340"/>
        <dbReference type="ChEBI" id="CHEBI:33019"/>
        <dbReference type="ChEBI" id="CHEBI:61560"/>
        <dbReference type="ChEBI" id="CHEBI:173112"/>
        <dbReference type="EC" id="2.7.7.7"/>
    </reaction>
</comment>
<evidence type="ECO:0000259" key="22">
    <source>
        <dbReference type="SMART" id="SM00278"/>
    </source>
</evidence>
<dbReference type="Pfam" id="PF14791">
    <property type="entry name" value="DNA_pol_B_thumb"/>
    <property type="match status" value="1"/>
</dbReference>
<dbReference type="InterPro" id="IPR010996">
    <property type="entry name" value="HHH_MUS81"/>
</dbReference>
<evidence type="ECO:0000256" key="14">
    <source>
        <dbReference type="ARBA" id="ARBA00023053"/>
    </source>
</evidence>
<evidence type="ECO:0000256" key="1">
    <source>
        <dbReference type="ARBA" id="ARBA00001946"/>
    </source>
</evidence>
<evidence type="ECO:0000256" key="20">
    <source>
        <dbReference type="ARBA" id="ARBA00045548"/>
    </source>
</evidence>
<dbReference type="Pfam" id="PF14520">
    <property type="entry name" value="HHH_5"/>
    <property type="match status" value="1"/>
</dbReference>
<protein>
    <recommendedName>
        <fullName evidence="5">DNA polymerase beta</fullName>
        <ecNumber evidence="3">2.7.7.7</ecNumber>
        <ecNumber evidence="4">4.2.99.18</ecNumber>
    </recommendedName>
    <alternativeName>
        <fullName evidence="16">5'-deoxyribose-phosphate lyase</fullName>
    </alternativeName>
    <alternativeName>
        <fullName evidence="17">AP lyase</fullName>
    </alternativeName>
</protein>
<feature type="domain" description="Helix-hairpin-helix DNA-binding motif class 1" evidence="22">
    <location>
        <begin position="127"/>
        <end position="146"/>
    </location>
</feature>
<sequence length="582" mass="64014">MPGNNTTLAAIFQQMADVTELLGGNRFRVNAFQRAARSLQELGEDVAGIDPGRLSKLDGIGSGTADRIREYLDHGRIDEHEKLIKEVPAGVIKLLDIPGLGPKSVATLWQQGGVTDTATLKKKLDTGELEKLPRMGKKTLENIKKNLAFAETAHQRIRIGEAMPLANWFVHQLRGLEPVEAVHYAGSLRRGRETVGDLDLLAIADPKQGETISNAFVKLEVVEEVILKGATKTSVRARTGAGRHIQVDLRVIEPEAAGAALLYFTGSKDHNVRLRERAIARKLKLSEYGLYKEDSETRVAGKTEEAVYKALDLAYIPPELREARDEIARAEKDTLPELVELQEIQAELHAHTTASDGHWSIRELAAAAADRGFHTVAITDHSKGQVQANGLNAERLEKHIEDVRAVAKEMKGKINVLAGSEVDILIDGKLDYPDSLLRELDIVVASPHASLAQEPAKATKRLLKAIENRYVTILGHATGRIVNRRAGLHPDMKKLVEAAAQRGIAMEINANHYRLDLRDTHARLALEHGVKLSINTDAHGPADLDQLIYGVLTARRAGAKREDVINTFAKPQLMKWINATRP</sequence>
<evidence type="ECO:0000256" key="16">
    <source>
        <dbReference type="ARBA" id="ARBA00035717"/>
    </source>
</evidence>
<dbReference type="Gene3D" id="3.20.20.140">
    <property type="entry name" value="Metal-dependent hydrolases"/>
    <property type="match status" value="1"/>
</dbReference>
<keyword evidence="7" id="KW-0237">DNA synthesis</keyword>
<dbReference type="EC" id="2.7.7.7" evidence="3"/>
<reference evidence="25 26" key="1">
    <citation type="submission" date="2024-08" db="EMBL/GenBank/DDBJ databases">
        <title>Whole-genome sequencing of halo(alkali)philic microorganisms from hypersaline lakes.</title>
        <authorList>
            <person name="Sorokin D.Y."/>
            <person name="Merkel A.Y."/>
            <person name="Messina E."/>
            <person name="Yakimov M."/>
        </authorList>
    </citation>
    <scope>NUCLEOTIDE SEQUENCE [LARGE SCALE GENOMIC DNA]</scope>
    <source>
        <strain evidence="25 26">AB-hyl4</strain>
    </source>
</reference>
<keyword evidence="25" id="KW-0378">Hydrolase</keyword>
<accession>A0ABV4U3W0</accession>
<dbReference type="NCBIfam" id="NF006375">
    <property type="entry name" value="PRK08609.1"/>
    <property type="match status" value="1"/>
</dbReference>
<dbReference type="InterPro" id="IPR002054">
    <property type="entry name" value="DNA-dir_DNA_pol_X"/>
</dbReference>
<dbReference type="InterPro" id="IPR047967">
    <property type="entry name" value="PolX_PHP"/>
</dbReference>
<dbReference type="InterPro" id="IPR004013">
    <property type="entry name" value="PHP_dom"/>
</dbReference>
<evidence type="ECO:0000256" key="7">
    <source>
        <dbReference type="ARBA" id="ARBA00022634"/>
    </source>
</evidence>
<dbReference type="PRINTS" id="PR00870">
    <property type="entry name" value="DNAPOLXBETA"/>
</dbReference>
<evidence type="ECO:0000256" key="12">
    <source>
        <dbReference type="ARBA" id="ARBA00022843"/>
    </source>
</evidence>
<comment type="cofactor">
    <cofactor evidence="1">
        <name>Mg(2+)</name>
        <dbReference type="ChEBI" id="CHEBI:18420"/>
    </cofactor>
</comment>
<dbReference type="Proteomes" id="UP001575105">
    <property type="component" value="Unassembled WGS sequence"/>
</dbReference>
<feature type="domain" description="Polymerase/histidinol phosphatase N-terminal" evidence="23">
    <location>
        <begin position="346"/>
        <end position="426"/>
    </location>
</feature>
<feature type="domain" description="Helix-hairpin-helix DNA-binding motif class 1" evidence="22">
    <location>
        <begin position="92"/>
        <end position="111"/>
    </location>
</feature>
<evidence type="ECO:0000256" key="13">
    <source>
        <dbReference type="ARBA" id="ARBA00022932"/>
    </source>
</evidence>
<keyword evidence="6" id="KW-0488">Methylation</keyword>
<dbReference type="SMART" id="SM00481">
    <property type="entry name" value="POLIIIAc"/>
    <property type="match status" value="1"/>
</dbReference>
<evidence type="ECO:0000256" key="10">
    <source>
        <dbReference type="ARBA" id="ARBA00022705"/>
    </source>
</evidence>
<dbReference type="SUPFAM" id="SSF47802">
    <property type="entry name" value="DNA polymerase beta, N-terminal domain-like"/>
    <property type="match status" value="1"/>
</dbReference>
<dbReference type="SMART" id="SM00483">
    <property type="entry name" value="POLXc"/>
    <property type="match status" value="1"/>
</dbReference>
<dbReference type="SUPFAM" id="SSF81301">
    <property type="entry name" value="Nucleotidyltransferase"/>
    <property type="match status" value="1"/>
</dbReference>
<comment type="catalytic activity">
    <reaction evidence="19">
        <text>a 5'-end 2'-deoxyribose-2'-deoxyribonucleotide-DNA = (2E,4S)-4-hydroxypenten-2-al-5-phosphate + a 5'-end 5'-phospho-2'-deoxyribonucleoside-DNA + H(+)</text>
        <dbReference type="Rhea" id="RHEA:76255"/>
        <dbReference type="Rhea" id="RHEA-COMP:13180"/>
        <dbReference type="Rhea" id="RHEA-COMP:18657"/>
        <dbReference type="ChEBI" id="CHEBI:15378"/>
        <dbReference type="ChEBI" id="CHEBI:136412"/>
        <dbReference type="ChEBI" id="CHEBI:195194"/>
        <dbReference type="ChEBI" id="CHEBI:195195"/>
    </reaction>
</comment>
<dbReference type="PANTHER" id="PTHR36928">
    <property type="entry name" value="PHOSPHATASE YCDX-RELATED"/>
    <property type="match status" value="1"/>
</dbReference>
<dbReference type="InterPro" id="IPR043519">
    <property type="entry name" value="NT_sf"/>
</dbReference>
<dbReference type="RefSeq" id="WP_425345213.1">
    <property type="nucleotide sequence ID" value="NZ_JBGUBD010000004.1"/>
</dbReference>
<evidence type="ECO:0000313" key="26">
    <source>
        <dbReference type="Proteomes" id="UP001575105"/>
    </source>
</evidence>
<evidence type="ECO:0000256" key="17">
    <source>
        <dbReference type="ARBA" id="ARBA00035726"/>
    </source>
</evidence>
<evidence type="ECO:0000256" key="4">
    <source>
        <dbReference type="ARBA" id="ARBA00012720"/>
    </source>
</evidence>
<organism evidence="25 26">
    <name type="scientific">Natronomicrosphaera hydrolytica</name>
    <dbReference type="NCBI Taxonomy" id="3242702"/>
    <lineage>
        <taxon>Bacteria</taxon>
        <taxon>Pseudomonadati</taxon>
        <taxon>Planctomycetota</taxon>
        <taxon>Phycisphaerae</taxon>
        <taxon>Phycisphaerales</taxon>
        <taxon>Phycisphaeraceae</taxon>
        <taxon>Natronomicrosphaera</taxon>
    </lineage>
</organism>
<dbReference type="InterPro" id="IPR037160">
    <property type="entry name" value="DNA_Pol_thumb_sf"/>
</dbReference>
<evidence type="ECO:0000256" key="3">
    <source>
        <dbReference type="ARBA" id="ARBA00012417"/>
    </source>
</evidence>
<dbReference type="EC" id="4.2.99.18" evidence="4"/>
<dbReference type="InterPro" id="IPR050243">
    <property type="entry name" value="PHP_phosphatase"/>
</dbReference>
<dbReference type="GO" id="GO:0004527">
    <property type="term" value="F:exonuclease activity"/>
    <property type="evidence" value="ECO:0007669"/>
    <property type="project" value="UniProtKB-KW"/>
</dbReference>
<keyword evidence="10" id="KW-0235">DNA replication</keyword>
<keyword evidence="13" id="KW-0239">DNA-directed DNA polymerase</keyword>
<dbReference type="SMART" id="SM00278">
    <property type="entry name" value="HhH1"/>
    <property type="match status" value="3"/>
</dbReference>
<dbReference type="InterPro" id="IPR029398">
    <property type="entry name" value="PolB_thumb"/>
</dbReference>
<dbReference type="InterPro" id="IPR027421">
    <property type="entry name" value="DNA_pol_lamdba_lyase_dom_sf"/>
</dbReference>
<dbReference type="PANTHER" id="PTHR36928:SF1">
    <property type="entry name" value="PHOSPHATASE YCDX-RELATED"/>
    <property type="match status" value="1"/>
</dbReference>
<dbReference type="SUPFAM" id="SSF89550">
    <property type="entry name" value="PHP domain-like"/>
    <property type="match status" value="1"/>
</dbReference>
<evidence type="ECO:0000256" key="19">
    <source>
        <dbReference type="ARBA" id="ARBA00044678"/>
    </source>
</evidence>
<dbReference type="Gene3D" id="3.30.460.10">
    <property type="entry name" value="Beta Polymerase, domain 2"/>
    <property type="match status" value="1"/>
</dbReference>
<keyword evidence="11" id="KW-0227">DNA damage</keyword>
<evidence type="ECO:0000256" key="9">
    <source>
        <dbReference type="ARBA" id="ARBA00022695"/>
    </source>
</evidence>
<keyword evidence="9" id="KW-0548">Nucleotidyltransferase</keyword>
<name>A0ABV4U3W0_9BACT</name>
<dbReference type="InterPro" id="IPR022311">
    <property type="entry name" value="PolX-like"/>
</dbReference>
<dbReference type="Pfam" id="PF02811">
    <property type="entry name" value="PHP"/>
    <property type="match status" value="1"/>
</dbReference>
<keyword evidence="14" id="KW-0915">Sodium</keyword>
<evidence type="ECO:0000256" key="15">
    <source>
        <dbReference type="ARBA" id="ARBA00023204"/>
    </source>
</evidence>
<dbReference type="EMBL" id="JBGUBD010000004">
    <property type="protein sequence ID" value="MFA9478290.1"/>
    <property type="molecule type" value="Genomic_DNA"/>
</dbReference>